<protein>
    <submittedName>
        <fullName evidence="5">Sir2 family</fullName>
    </submittedName>
</protein>
<evidence type="ECO:0000313" key="6">
    <source>
        <dbReference type="Proteomes" id="UP001430356"/>
    </source>
</evidence>
<dbReference type="SUPFAM" id="SSF52467">
    <property type="entry name" value="DHS-like NAD/FAD-binding domain"/>
    <property type="match status" value="1"/>
</dbReference>
<reference evidence="5 6" key="1">
    <citation type="journal article" date="2021" name="MBio">
        <title>A New Model Trypanosomatid, Novymonas esmeraldas: Genomic Perception of Its 'Candidatus Pandoraea novymonadis' Endosymbiont.</title>
        <authorList>
            <person name="Zakharova A."/>
            <person name="Saura A."/>
            <person name="Butenko A."/>
            <person name="Podesvova L."/>
            <person name="Warmusova S."/>
            <person name="Kostygov A.Y."/>
            <person name="Nenarokova A."/>
            <person name="Lukes J."/>
            <person name="Opperdoes F.R."/>
            <person name="Yurchenko V."/>
        </authorList>
    </citation>
    <scope>NUCLEOTIDE SEQUENCE [LARGE SCALE GENOMIC DNA]</scope>
    <source>
        <strain evidence="5 6">E262AT.01</strain>
    </source>
</reference>
<sequence length="122" mass="12793">MDVPLTEGALPSSQPRCGVCGSPARPDVVLFSESLPEVAWERATAPVRSLQRGDVLLIVGTSGAVQPAASLPGRCRSGIVQVEINTEATLHSAAMDFCVRCPSAVTLPLILQRAKELKTVDG</sequence>
<proteinExistence type="predicted"/>
<keyword evidence="2" id="KW-0520">NAD</keyword>
<dbReference type="InterPro" id="IPR026590">
    <property type="entry name" value="Ssirtuin_cat_dom"/>
</dbReference>
<dbReference type="Proteomes" id="UP001430356">
    <property type="component" value="Unassembled WGS sequence"/>
</dbReference>
<gene>
    <name evidence="5" type="ORF">NESM_000260900</name>
</gene>
<evidence type="ECO:0000256" key="1">
    <source>
        <dbReference type="ARBA" id="ARBA00022679"/>
    </source>
</evidence>
<dbReference type="GO" id="GO:0017136">
    <property type="term" value="F:histone deacetylase activity, NAD-dependent"/>
    <property type="evidence" value="ECO:0007669"/>
    <property type="project" value="TreeGrafter"/>
</dbReference>
<feature type="domain" description="Deacetylase sirtuin-type" evidence="4">
    <location>
        <begin position="1"/>
        <end position="120"/>
    </location>
</feature>
<dbReference type="PROSITE" id="PS50305">
    <property type="entry name" value="SIRTUIN"/>
    <property type="match status" value="1"/>
</dbReference>
<comment type="caution">
    <text evidence="5">The sequence shown here is derived from an EMBL/GenBank/DDBJ whole genome shotgun (WGS) entry which is preliminary data.</text>
</comment>
<dbReference type="PANTHER" id="PTHR11085:SF10">
    <property type="entry name" value="NAD-DEPENDENT PROTEIN DEACYLASE SIRTUIN-5, MITOCHONDRIAL-RELATED"/>
    <property type="match status" value="1"/>
</dbReference>
<dbReference type="InterPro" id="IPR029035">
    <property type="entry name" value="DHS-like_NAD/FAD-binding_dom"/>
</dbReference>
<name>A0AAW0FC21_9TRYP</name>
<organism evidence="5 6">
    <name type="scientific">Novymonas esmeraldas</name>
    <dbReference type="NCBI Taxonomy" id="1808958"/>
    <lineage>
        <taxon>Eukaryota</taxon>
        <taxon>Discoba</taxon>
        <taxon>Euglenozoa</taxon>
        <taxon>Kinetoplastea</taxon>
        <taxon>Metakinetoplastina</taxon>
        <taxon>Trypanosomatida</taxon>
        <taxon>Trypanosomatidae</taxon>
        <taxon>Novymonas</taxon>
    </lineage>
</organism>
<evidence type="ECO:0000256" key="2">
    <source>
        <dbReference type="ARBA" id="ARBA00023027"/>
    </source>
</evidence>
<dbReference type="EMBL" id="JAECZO010000022">
    <property type="protein sequence ID" value="KAK7201933.1"/>
    <property type="molecule type" value="Genomic_DNA"/>
</dbReference>
<accession>A0AAW0FC21</accession>
<dbReference type="InterPro" id="IPR050134">
    <property type="entry name" value="NAD-dep_sirtuin_deacylases"/>
</dbReference>
<evidence type="ECO:0000256" key="3">
    <source>
        <dbReference type="PROSITE-ProRule" id="PRU00236"/>
    </source>
</evidence>
<dbReference type="AlphaFoldDB" id="A0AAW0FC21"/>
<dbReference type="Pfam" id="PF02146">
    <property type="entry name" value="SIR2"/>
    <property type="match status" value="1"/>
</dbReference>
<keyword evidence="6" id="KW-1185">Reference proteome</keyword>
<dbReference type="Gene3D" id="3.40.50.1220">
    <property type="entry name" value="TPP-binding domain"/>
    <property type="match status" value="1"/>
</dbReference>
<comment type="caution">
    <text evidence="3">Lacks conserved residue(s) required for the propagation of feature annotation.</text>
</comment>
<dbReference type="PANTHER" id="PTHR11085">
    <property type="entry name" value="NAD-DEPENDENT PROTEIN DEACYLASE SIRTUIN-5, MITOCHONDRIAL-RELATED"/>
    <property type="match status" value="1"/>
</dbReference>
<evidence type="ECO:0000259" key="4">
    <source>
        <dbReference type="PROSITE" id="PS50305"/>
    </source>
</evidence>
<evidence type="ECO:0000313" key="5">
    <source>
        <dbReference type="EMBL" id="KAK7201933.1"/>
    </source>
</evidence>
<keyword evidence="1" id="KW-0808">Transferase</keyword>
<dbReference type="GO" id="GO:0070403">
    <property type="term" value="F:NAD+ binding"/>
    <property type="evidence" value="ECO:0007669"/>
    <property type="project" value="InterPro"/>
</dbReference>
<dbReference type="InterPro" id="IPR003000">
    <property type="entry name" value="Sirtuin"/>
</dbReference>